<dbReference type="PANTHER" id="PTHR33221:SF15">
    <property type="entry name" value="HTH-TYPE TRANSCRIPTIONAL REGULATOR YWGB-RELATED"/>
    <property type="match status" value="1"/>
</dbReference>
<dbReference type="PANTHER" id="PTHR33221">
    <property type="entry name" value="WINGED HELIX-TURN-HELIX TRANSCRIPTIONAL REGULATOR, RRF2 FAMILY"/>
    <property type="match status" value="1"/>
</dbReference>
<gene>
    <name evidence="1" type="ORF">AZ78_0033</name>
</gene>
<keyword evidence="2" id="KW-1185">Reference proteome</keyword>
<dbReference type="AlphaFoldDB" id="A0A108U4P1"/>
<dbReference type="GO" id="GO:0003700">
    <property type="term" value="F:DNA-binding transcription factor activity"/>
    <property type="evidence" value="ECO:0007669"/>
    <property type="project" value="TreeGrafter"/>
</dbReference>
<reference evidence="1 2" key="1">
    <citation type="journal article" date="2014" name="Genome Announc.">
        <title>Draft Genome Sequence of Lysobacter capsici AZ78, a Bacterium Antagonistic to Plant-Pathogenic Oomycetes.</title>
        <authorList>
            <person name="Puopolo G."/>
            <person name="Sonego P."/>
            <person name="Engelen K."/>
            <person name="Pertot I."/>
        </authorList>
    </citation>
    <scope>NUCLEOTIDE SEQUENCE [LARGE SCALE GENOMIC DNA]</scope>
    <source>
        <strain evidence="1 2">AZ78</strain>
    </source>
</reference>
<dbReference type="GO" id="GO:0005829">
    <property type="term" value="C:cytosol"/>
    <property type="evidence" value="ECO:0007669"/>
    <property type="project" value="TreeGrafter"/>
</dbReference>
<comment type="caution">
    <text evidence="1">The sequence shown here is derived from an EMBL/GenBank/DDBJ whole genome shotgun (WGS) entry which is preliminary data.</text>
</comment>
<name>A0A108U4P1_9GAMM</name>
<dbReference type="InterPro" id="IPR000944">
    <property type="entry name" value="Tscrpt_reg_Rrf2"/>
</dbReference>
<protein>
    <submittedName>
        <fullName evidence="1">Rrf2 family transcriptional regulator, group III</fullName>
    </submittedName>
</protein>
<dbReference type="Pfam" id="PF02082">
    <property type="entry name" value="Rrf2"/>
    <property type="match status" value="1"/>
</dbReference>
<dbReference type="SUPFAM" id="SSF46785">
    <property type="entry name" value="Winged helix' DNA-binding domain"/>
    <property type="match status" value="1"/>
</dbReference>
<proteinExistence type="predicted"/>
<evidence type="ECO:0000313" key="1">
    <source>
        <dbReference type="EMBL" id="KWS02489.1"/>
    </source>
</evidence>
<dbReference type="InterPro" id="IPR036390">
    <property type="entry name" value="WH_DNA-bd_sf"/>
</dbReference>
<evidence type="ECO:0000313" key="2">
    <source>
        <dbReference type="Proteomes" id="UP000023435"/>
    </source>
</evidence>
<dbReference type="EMBL" id="JAJA02000001">
    <property type="protein sequence ID" value="KWS02489.1"/>
    <property type="molecule type" value="Genomic_DNA"/>
</dbReference>
<dbReference type="Proteomes" id="UP000023435">
    <property type="component" value="Unassembled WGS sequence"/>
</dbReference>
<dbReference type="PROSITE" id="PS51197">
    <property type="entry name" value="HTH_RRF2_2"/>
    <property type="match status" value="1"/>
</dbReference>
<sequence>MKTPERLSVALHVLLHMAERPEQPMTSEEMAACVGTNPVVIRRSFAGLREAGVVSSVKGHGGGWRLARAPDQVSLAEIQQALGERMVPLAAKHDAPQCLIVRAVVDVLDEAMREAEQVLDRRLATLTLADLAAHAQRLHGRRHMKIGGSGHAS</sequence>
<accession>A0A108U4P1</accession>
<dbReference type="OrthoDB" id="9800506at2"/>
<dbReference type="Gene3D" id="1.10.10.10">
    <property type="entry name" value="Winged helix-like DNA-binding domain superfamily/Winged helix DNA-binding domain"/>
    <property type="match status" value="1"/>
</dbReference>
<organism evidence="1 2">
    <name type="scientific">Lysobacter capsici AZ78</name>
    <dbReference type="NCBI Taxonomy" id="1444315"/>
    <lineage>
        <taxon>Bacteria</taxon>
        <taxon>Pseudomonadati</taxon>
        <taxon>Pseudomonadota</taxon>
        <taxon>Gammaproteobacteria</taxon>
        <taxon>Lysobacterales</taxon>
        <taxon>Lysobacteraceae</taxon>
        <taxon>Lysobacter</taxon>
    </lineage>
</organism>
<dbReference type="InterPro" id="IPR036388">
    <property type="entry name" value="WH-like_DNA-bd_sf"/>
</dbReference>